<proteinExistence type="inferred from homology"/>
<keyword evidence="3" id="KW-0813">Transport</keyword>
<evidence type="ECO:0000256" key="7">
    <source>
        <dbReference type="ARBA" id="ARBA00023136"/>
    </source>
</evidence>
<dbReference type="Proteomes" id="UP000006190">
    <property type="component" value="Unassembled WGS sequence"/>
</dbReference>
<evidence type="ECO:0000256" key="2">
    <source>
        <dbReference type="ARBA" id="ARBA00005417"/>
    </source>
</evidence>
<comment type="caution">
    <text evidence="9">The sequence shown here is derived from an EMBL/GenBank/DDBJ whole genome shotgun (WGS) entry which is preliminary data.</text>
</comment>
<dbReference type="PROSITE" id="PS50893">
    <property type="entry name" value="ABC_TRANSPORTER_2"/>
    <property type="match status" value="1"/>
</dbReference>
<comment type="subcellular location">
    <subcellularLocation>
        <location evidence="1">Cell membrane</location>
        <topology evidence="1">Peripheral membrane protein</topology>
    </subcellularLocation>
</comment>
<dbReference type="Gene3D" id="3.40.50.300">
    <property type="entry name" value="P-loop containing nucleotide triphosphate hydrolases"/>
    <property type="match status" value="1"/>
</dbReference>
<dbReference type="STRING" id="883113.HMPREF9708_00627"/>
<dbReference type="NCBIfam" id="TIGR01727">
    <property type="entry name" value="oligo_HPY"/>
    <property type="match status" value="1"/>
</dbReference>
<reference evidence="9 10" key="1">
    <citation type="submission" date="2012-01" db="EMBL/GenBank/DDBJ databases">
        <title>The Genome Sequence of Facklamia languida CCUG 37842.</title>
        <authorList>
            <consortium name="The Broad Institute Genome Sequencing Platform"/>
            <person name="Earl A."/>
            <person name="Ward D."/>
            <person name="Feldgarden M."/>
            <person name="Gevers D."/>
            <person name="Huys G."/>
            <person name="Young S.K."/>
            <person name="Zeng Q."/>
            <person name="Gargeya S."/>
            <person name="Fitzgerald M."/>
            <person name="Haas B."/>
            <person name="Abouelleil A."/>
            <person name="Alvarado L."/>
            <person name="Arachchi H.M."/>
            <person name="Berlin A."/>
            <person name="Chapman S.B."/>
            <person name="Gearin G."/>
            <person name="Goldberg J."/>
            <person name="Griggs A."/>
            <person name="Gujja S."/>
            <person name="Hansen M."/>
            <person name="Heiman D."/>
            <person name="Howarth C."/>
            <person name="Larimer J."/>
            <person name="Lui A."/>
            <person name="MacDonald P.J.P."/>
            <person name="McCowen C."/>
            <person name="Montmayeur A."/>
            <person name="Murphy C."/>
            <person name="Neiman D."/>
            <person name="Pearson M."/>
            <person name="Priest M."/>
            <person name="Roberts A."/>
            <person name="Saif S."/>
            <person name="Shea T."/>
            <person name="Sisk P."/>
            <person name="Stolte C."/>
            <person name="Sykes S."/>
            <person name="Wortman J."/>
            <person name="Nusbaum C."/>
            <person name="Birren B."/>
        </authorList>
    </citation>
    <scope>NUCLEOTIDE SEQUENCE [LARGE SCALE GENOMIC DNA]</scope>
    <source>
        <strain evidence="9 10">CCUG 37842</strain>
    </source>
</reference>
<name>H3NID8_9LACT</name>
<keyword evidence="5" id="KW-0547">Nucleotide-binding</keyword>
<dbReference type="Pfam" id="PF00005">
    <property type="entry name" value="ABC_tran"/>
    <property type="match status" value="1"/>
</dbReference>
<dbReference type="InterPro" id="IPR017871">
    <property type="entry name" value="ABC_transporter-like_CS"/>
</dbReference>
<dbReference type="InterPro" id="IPR003439">
    <property type="entry name" value="ABC_transporter-like_ATP-bd"/>
</dbReference>
<dbReference type="PANTHER" id="PTHR43297:SF2">
    <property type="entry name" value="DIPEPTIDE TRANSPORT ATP-BINDING PROTEIN DPPD"/>
    <property type="match status" value="1"/>
</dbReference>
<evidence type="ECO:0000256" key="5">
    <source>
        <dbReference type="ARBA" id="ARBA00022741"/>
    </source>
</evidence>
<dbReference type="FunFam" id="3.40.50.300:FF:000016">
    <property type="entry name" value="Oligopeptide ABC transporter ATP-binding component"/>
    <property type="match status" value="1"/>
</dbReference>
<dbReference type="InterPro" id="IPR013563">
    <property type="entry name" value="Oligopep_ABC_C"/>
</dbReference>
<dbReference type="PROSITE" id="PS00211">
    <property type="entry name" value="ABC_TRANSPORTER_1"/>
    <property type="match status" value="1"/>
</dbReference>
<dbReference type="PATRIC" id="fig|883113.3.peg.628"/>
<evidence type="ECO:0000256" key="6">
    <source>
        <dbReference type="ARBA" id="ARBA00022840"/>
    </source>
</evidence>
<evidence type="ECO:0000256" key="1">
    <source>
        <dbReference type="ARBA" id="ARBA00004202"/>
    </source>
</evidence>
<dbReference type="OrthoDB" id="9802264at2"/>
<evidence type="ECO:0000313" key="9">
    <source>
        <dbReference type="EMBL" id="EHR37448.1"/>
    </source>
</evidence>
<dbReference type="PANTHER" id="PTHR43297">
    <property type="entry name" value="OLIGOPEPTIDE TRANSPORT ATP-BINDING PROTEIN APPD"/>
    <property type="match status" value="1"/>
</dbReference>
<dbReference type="CDD" id="cd03257">
    <property type="entry name" value="ABC_NikE_OppD_transporters"/>
    <property type="match status" value="1"/>
</dbReference>
<protein>
    <submittedName>
        <fullName evidence="9">Oligopeptide/dipeptide ABC transporter, ATP-binding protein domain</fullName>
    </submittedName>
</protein>
<gene>
    <name evidence="9" type="ORF">HMPREF9708_00627</name>
</gene>
<dbReference type="RefSeq" id="WP_006308654.1">
    <property type="nucleotide sequence ID" value="NZ_JH601133.1"/>
</dbReference>
<comment type="similarity">
    <text evidence="2">Belongs to the ABC transporter superfamily.</text>
</comment>
<dbReference type="HOGENOM" id="CLU_000604_1_23_9"/>
<organism evidence="9 10">
    <name type="scientific">Facklamia languida CCUG 37842</name>
    <dbReference type="NCBI Taxonomy" id="883113"/>
    <lineage>
        <taxon>Bacteria</taxon>
        <taxon>Bacillati</taxon>
        <taxon>Bacillota</taxon>
        <taxon>Bacilli</taxon>
        <taxon>Lactobacillales</taxon>
        <taxon>Aerococcaceae</taxon>
        <taxon>Facklamia</taxon>
    </lineage>
</organism>
<keyword evidence="7" id="KW-0472">Membrane</keyword>
<dbReference type="SUPFAM" id="SSF52540">
    <property type="entry name" value="P-loop containing nucleoside triphosphate hydrolases"/>
    <property type="match status" value="1"/>
</dbReference>
<dbReference type="Pfam" id="PF08352">
    <property type="entry name" value="oligo_HPY"/>
    <property type="match status" value="1"/>
</dbReference>
<dbReference type="InterPro" id="IPR003593">
    <property type="entry name" value="AAA+_ATPase"/>
</dbReference>
<keyword evidence="4" id="KW-1003">Cell membrane</keyword>
<keyword evidence="10" id="KW-1185">Reference proteome</keyword>
<dbReference type="GO" id="GO:0016887">
    <property type="term" value="F:ATP hydrolysis activity"/>
    <property type="evidence" value="ECO:0007669"/>
    <property type="project" value="InterPro"/>
</dbReference>
<keyword evidence="6 9" id="KW-0067">ATP-binding</keyword>
<evidence type="ECO:0000313" key="10">
    <source>
        <dbReference type="Proteomes" id="UP000006190"/>
    </source>
</evidence>
<evidence type="ECO:0000256" key="3">
    <source>
        <dbReference type="ARBA" id="ARBA00022448"/>
    </source>
</evidence>
<sequence>MQSPIIQVDNLQISFRTYAGKVHAIRGINLDLYPGETLAIVGESGSGKSVTTRAMMGLLAQNAIHEAGEIRYQGRDILALKEKDLQKLRGSEIAMIFQDPMTALNPTLTIGRQIMEVLTKKRGMDARKAQAEAIDLLTLCGIPKAKERLKQYPHQFSGGQRQRVVIAIALAGDPKVLIADEPTTALDVTIQAQIIELLKKIQKEKDMAIIFITHDLGVVANVADRIAVMYAGRLVEVGGVDDIYYHPQHPYTWGLLSAMPTLESQDKLYAIPGTPPDLLNPPKGDAFAVRSDYALAIDFQDQPPFFKVNPGHYAATWLLHPLAPKLDLPEPIQKRYAHYQAKLEKGEIHHSTCERRAYHDATTTLTN</sequence>
<dbReference type="InterPro" id="IPR027417">
    <property type="entry name" value="P-loop_NTPase"/>
</dbReference>
<dbReference type="InterPro" id="IPR050388">
    <property type="entry name" value="ABC_Ni/Peptide_Import"/>
</dbReference>
<dbReference type="eggNOG" id="COG0444">
    <property type="taxonomic scope" value="Bacteria"/>
</dbReference>
<dbReference type="GO" id="GO:0015833">
    <property type="term" value="P:peptide transport"/>
    <property type="evidence" value="ECO:0007669"/>
    <property type="project" value="InterPro"/>
</dbReference>
<dbReference type="EMBL" id="AGEG01000006">
    <property type="protein sequence ID" value="EHR37448.1"/>
    <property type="molecule type" value="Genomic_DNA"/>
</dbReference>
<dbReference type="GO" id="GO:0005886">
    <property type="term" value="C:plasma membrane"/>
    <property type="evidence" value="ECO:0007669"/>
    <property type="project" value="UniProtKB-SubCell"/>
</dbReference>
<dbReference type="AlphaFoldDB" id="H3NID8"/>
<feature type="domain" description="ABC transporter" evidence="8">
    <location>
        <begin position="6"/>
        <end position="256"/>
    </location>
</feature>
<dbReference type="SMART" id="SM00382">
    <property type="entry name" value="AAA"/>
    <property type="match status" value="1"/>
</dbReference>
<evidence type="ECO:0000259" key="8">
    <source>
        <dbReference type="PROSITE" id="PS50893"/>
    </source>
</evidence>
<accession>H3NID8</accession>
<dbReference type="GO" id="GO:0005524">
    <property type="term" value="F:ATP binding"/>
    <property type="evidence" value="ECO:0007669"/>
    <property type="project" value="UniProtKB-KW"/>
</dbReference>
<evidence type="ECO:0000256" key="4">
    <source>
        <dbReference type="ARBA" id="ARBA00022475"/>
    </source>
</evidence>